<evidence type="ECO:0000313" key="3">
    <source>
        <dbReference type="Ensembl" id="ENSSSUP00005029679.1"/>
    </source>
</evidence>
<accession>A0A673UYI6</accession>
<dbReference type="PANTHER" id="PTHR31333">
    <property type="entry name" value="PWWP DOMAIN-CONTAINING DNA REPAIR FACTOR 3 FAMILY MEMBER"/>
    <property type="match status" value="1"/>
</dbReference>
<dbReference type="InterPro" id="IPR048795">
    <property type="entry name" value="PWP3A_3B_4_C"/>
</dbReference>
<dbReference type="AlphaFoldDB" id="A0A673UYI6"/>
<dbReference type="Gene3D" id="6.10.300.20">
    <property type="match status" value="1"/>
</dbReference>
<feature type="domain" description="MUM1-like PWWP" evidence="1">
    <location>
        <begin position="3"/>
        <end position="41"/>
    </location>
</feature>
<reference evidence="3" key="1">
    <citation type="submission" date="2025-08" db="UniProtKB">
        <authorList>
            <consortium name="Ensembl"/>
        </authorList>
    </citation>
    <scope>IDENTIFICATION</scope>
</reference>
<dbReference type="OMA" id="AYHESID"/>
<dbReference type="InterPro" id="IPR035504">
    <property type="entry name" value="MUM1-like_PWWP"/>
</dbReference>
<feature type="domain" description="PWWP" evidence="2">
    <location>
        <begin position="114"/>
        <end position="243"/>
    </location>
</feature>
<proteinExistence type="predicted"/>
<reference evidence="3" key="2">
    <citation type="submission" date="2025-09" db="UniProtKB">
        <authorList>
            <consortium name="Ensembl"/>
        </authorList>
    </citation>
    <scope>IDENTIFICATION</scope>
</reference>
<protein>
    <submittedName>
        <fullName evidence="3">Uncharacterized protein</fullName>
    </submittedName>
</protein>
<sequence length="285" mass="32768">MPCEMSGIRVPLRRLKHLDCHEKEKLIRRAKKGSEQGVSWCLSPIARYRERLTRGSSVGSFLDYYAADTTYPIRKAFQDGDLEIDFPKVNYADLEDSEEETSVDGKRPCKKILPDRMKAAQDRANQKLVDYIVKRKGSGHHLLAILQGRKHKYVICVETYLEDEDQLDVVVEHLLEIYKQTDKKALSLVRDDKVSFVLEVLLPEAIICSIAALDGLDYKEAEKKYLQGPSVHYREKEVFDSNILKGMRKRSATRSKISHFLVTPLKTIPELALPCLLVWKHSPER</sequence>
<dbReference type="PANTHER" id="PTHR31333:SF2">
    <property type="entry name" value="PWWP DOMAIN-CONTAINING DNA REPAIR FACTOR 4"/>
    <property type="match status" value="1"/>
</dbReference>
<keyword evidence="4" id="KW-1185">Reference proteome</keyword>
<dbReference type="Ensembl" id="ENSSSUT00005033871.1">
    <property type="protein sequence ID" value="ENSSSUP00005029679.1"/>
    <property type="gene ID" value="ENSSSUG00005019182.1"/>
</dbReference>
<dbReference type="Pfam" id="PF20886">
    <property type="entry name" value="PWP3A-B_C"/>
    <property type="match status" value="1"/>
</dbReference>
<dbReference type="Pfam" id="PF20884">
    <property type="entry name" value="MUM1-like_PWWP"/>
    <property type="match status" value="1"/>
</dbReference>
<dbReference type="Proteomes" id="UP000472268">
    <property type="component" value="Unplaced"/>
</dbReference>
<dbReference type="InterPro" id="IPR040263">
    <property type="entry name" value="PWP3A_3B_4"/>
</dbReference>
<evidence type="ECO:0000313" key="4">
    <source>
        <dbReference type="Proteomes" id="UP000472268"/>
    </source>
</evidence>
<evidence type="ECO:0000259" key="2">
    <source>
        <dbReference type="Pfam" id="PF20886"/>
    </source>
</evidence>
<evidence type="ECO:0000259" key="1">
    <source>
        <dbReference type="Pfam" id="PF20884"/>
    </source>
</evidence>
<name>A0A673UYI6_SURSU</name>
<organism evidence="3 4">
    <name type="scientific">Suricata suricatta</name>
    <name type="common">Meerkat</name>
    <dbReference type="NCBI Taxonomy" id="37032"/>
    <lineage>
        <taxon>Eukaryota</taxon>
        <taxon>Metazoa</taxon>
        <taxon>Chordata</taxon>
        <taxon>Craniata</taxon>
        <taxon>Vertebrata</taxon>
        <taxon>Euteleostomi</taxon>
        <taxon>Mammalia</taxon>
        <taxon>Eutheria</taxon>
        <taxon>Laurasiatheria</taxon>
        <taxon>Carnivora</taxon>
        <taxon>Feliformia</taxon>
        <taxon>Herpestidae</taxon>
        <taxon>Suricata</taxon>
    </lineage>
</organism>